<dbReference type="GO" id="GO:0003700">
    <property type="term" value="F:DNA-binding transcription factor activity"/>
    <property type="evidence" value="ECO:0007669"/>
    <property type="project" value="InterPro"/>
</dbReference>
<accession>R3W2L3</accession>
<dbReference type="Pfam" id="PF12833">
    <property type="entry name" value="HTH_18"/>
    <property type="match status" value="1"/>
</dbReference>
<protein>
    <recommendedName>
        <fullName evidence="4">HTH araC/xylS-type domain-containing protein</fullName>
    </recommendedName>
</protein>
<dbReference type="HOGENOM" id="CLU_000445_88_6_9"/>
<evidence type="ECO:0000256" key="3">
    <source>
        <dbReference type="ARBA" id="ARBA00023163"/>
    </source>
</evidence>
<dbReference type="OrthoDB" id="2211832at2"/>
<evidence type="ECO:0000313" key="6">
    <source>
        <dbReference type="Proteomes" id="UP000013785"/>
    </source>
</evidence>
<gene>
    <name evidence="5" type="ORF">UC3_03256</name>
</gene>
<evidence type="ECO:0000256" key="1">
    <source>
        <dbReference type="ARBA" id="ARBA00023015"/>
    </source>
</evidence>
<evidence type="ECO:0000259" key="4">
    <source>
        <dbReference type="PROSITE" id="PS01124"/>
    </source>
</evidence>
<dbReference type="STRING" id="154621.RV11_GL002787"/>
<keyword evidence="3" id="KW-0804">Transcription</keyword>
<dbReference type="RefSeq" id="WP_010769887.1">
    <property type="nucleotide sequence ID" value="NZ_ASWE01000001.1"/>
</dbReference>
<organism evidence="5 6">
    <name type="scientific">Enterococcus phoeniculicola ATCC BAA-412</name>
    <dbReference type="NCBI Taxonomy" id="1158610"/>
    <lineage>
        <taxon>Bacteria</taxon>
        <taxon>Bacillati</taxon>
        <taxon>Bacillota</taxon>
        <taxon>Bacilli</taxon>
        <taxon>Lactobacillales</taxon>
        <taxon>Enterococcaceae</taxon>
        <taxon>Enterococcus</taxon>
    </lineage>
</organism>
<feature type="domain" description="HTH araC/xylS-type" evidence="4">
    <location>
        <begin position="188"/>
        <end position="287"/>
    </location>
</feature>
<dbReference type="PANTHER" id="PTHR43280:SF2">
    <property type="entry name" value="HTH-TYPE TRANSCRIPTIONAL REGULATOR EXSA"/>
    <property type="match status" value="1"/>
</dbReference>
<keyword evidence="1" id="KW-0805">Transcription regulation</keyword>
<dbReference type="SUPFAM" id="SSF51215">
    <property type="entry name" value="Regulatory protein AraC"/>
    <property type="match status" value="1"/>
</dbReference>
<sequence>MFNSYIPKNEPGIVKNSGLFFYESSELAKSIYNYIYWGGQYTVTYPYCVKRDYMNSFIAFIIMEGELFFDYLGKQFSAKKGELVFLDCKEKNHYYAKDTATFQFIHFSGSSIQSYYDTLYKLHGPKHTSAIAEKIMHTLYSLIQYQEKDQDFSISMEIHRLFGELIEQAKDKQSFRYSPTARIPTEIQQAIEYIHHSYSQTIVVNDLAKLANLSTYHFSRQFKKFTGKSPYNYLQTYRLIQAKNLLVSTNLSVEAISEQCGFNNSSHFIKFFSKSTDGITPKKFRALKL</sequence>
<dbReference type="GO" id="GO:0043565">
    <property type="term" value="F:sequence-specific DNA binding"/>
    <property type="evidence" value="ECO:0007669"/>
    <property type="project" value="InterPro"/>
</dbReference>
<dbReference type="PATRIC" id="fig|1158610.3.peg.3244"/>
<dbReference type="InterPro" id="IPR009057">
    <property type="entry name" value="Homeodomain-like_sf"/>
</dbReference>
<comment type="caution">
    <text evidence="5">The sequence shown here is derived from an EMBL/GenBank/DDBJ whole genome shotgun (WGS) entry which is preliminary data.</text>
</comment>
<dbReference type="SUPFAM" id="SSF46689">
    <property type="entry name" value="Homeodomain-like"/>
    <property type="match status" value="2"/>
</dbReference>
<evidence type="ECO:0000256" key="2">
    <source>
        <dbReference type="ARBA" id="ARBA00023125"/>
    </source>
</evidence>
<dbReference type="Proteomes" id="UP000013785">
    <property type="component" value="Unassembled WGS sequence"/>
</dbReference>
<dbReference type="PANTHER" id="PTHR43280">
    <property type="entry name" value="ARAC-FAMILY TRANSCRIPTIONAL REGULATOR"/>
    <property type="match status" value="1"/>
</dbReference>
<keyword evidence="2" id="KW-0238">DNA-binding</keyword>
<dbReference type="EMBL" id="AJAT01000018">
    <property type="protein sequence ID" value="EOL41691.1"/>
    <property type="molecule type" value="Genomic_DNA"/>
</dbReference>
<dbReference type="InterPro" id="IPR018060">
    <property type="entry name" value="HTH_AraC"/>
</dbReference>
<proteinExistence type="predicted"/>
<dbReference type="SMART" id="SM00342">
    <property type="entry name" value="HTH_ARAC"/>
    <property type="match status" value="1"/>
</dbReference>
<dbReference type="AlphaFoldDB" id="R3W2L3"/>
<dbReference type="PROSITE" id="PS01124">
    <property type="entry name" value="HTH_ARAC_FAMILY_2"/>
    <property type="match status" value="1"/>
</dbReference>
<name>R3W2L3_9ENTE</name>
<dbReference type="InterPro" id="IPR037923">
    <property type="entry name" value="HTH-like"/>
</dbReference>
<dbReference type="Gene3D" id="1.10.10.60">
    <property type="entry name" value="Homeodomain-like"/>
    <property type="match status" value="2"/>
</dbReference>
<dbReference type="eggNOG" id="COG4977">
    <property type="taxonomic scope" value="Bacteria"/>
</dbReference>
<evidence type="ECO:0000313" key="5">
    <source>
        <dbReference type="EMBL" id="EOL41691.1"/>
    </source>
</evidence>
<keyword evidence="6" id="KW-1185">Reference proteome</keyword>
<reference evidence="5 6" key="1">
    <citation type="submission" date="2013-02" db="EMBL/GenBank/DDBJ databases">
        <title>The Genome Sequence of Enterococcus phoeniculicola BAA-412.</title>
        <authorList>
            <consortium name="The Broad Institute Genome Sequencing Platform"/>
            <consortium name="The Broad Institute Genome Sequencing Center for Infectious Disease"/>
            <person name="Earl A.M."/>
            <person name="Gilmore M.S."/>
            <person name="Lebreton F."/>
            <person name="Walker B."/>
            <person name="Young S.K."/>
            <person name="Zeng Q."/>
            <person name="Gargeya S."/>
            <person name="Fitzgerald M."/>
            <person name="Haas B."/>
            <person name="Abouelleil A."/>
            <person name="Alvarado L."/>
            <person name="Arachchi H.M."/>
            <person name="Berlin A.M."/>
            <person name="Chapman S.B."/>
            <person name="Dewar J."/>
            <person name="Goldberg J."/>
            <person name="Griggs A."/>
            <person name="Gujja S."/>
            <person name="Hansen M."/>
            <person name="Howarth C."/>
            <person name="Imamovic A."/>
            <person name="Larimer J."/>
            <person name="McCowan C."/>
            <person name="Murphy C."/>
            <person name="Neiman D."/>
            <person name="Pearson M."/>
            <person name="Priest M."/>
            <person name="Roberts A."/>
            <person name="Saif S."/>
            <person name="Shea T."/>
            <person name="Sisk P."/>
            <person name="Sykes S."/>
            <person name="Wortman J."/>
            <person name="Nusbaum C."/>
            <person name="Birren B."/>
        </authorList>
    </citation>
    <scope>NUCLEOTIDE SEQUENCE [LARGE SCALE GENOMIC DNA]</scope>
    <source>
        <strain evidence="5 6">ATCC BAA-412</strain>
    </source>
</reference>